<gene>
    <name evidence="2" type="ordered locus">MAG4980</name>
</gene>
<dbReference type="EMBL" id="CU179680">
    <property type="protein sequence ID" value="CAL59196.1"/>
    <property type="molecule type" value="Genomic_DNA"/>
</dbReference>
<name>A5IYT7_MYCAP</name>
<proteinExistence type="predicted"/>
<accession>A5IYT7</accession>
<organism evidence="2 3">
    <name type="scientific">Mycoplasmopsis agalactiae (strain NCTC 10123 / CIP 59.7 / PG2)</name>
    <name type="common">Mycoplasma agalactiae</name>
    <dbReference type="NCBI Taxonomy" id="347257"/>
    <lineage>
        <taxon>Bacteria</taxon>
        <taxon>Bacillati</taxon>
        <taxon>Mycoplasmatota</taxon>
        <taxon>Mycoplasmoidales</taxon>
        <taxon>Metamycoplasmataceae</taxon>
        <taxon>Mycoplasmopsis</taxon>
    </lineage>
</organism>
<keyword evidence="3" id="KW-1185">Reference proteome</keyword>
<dbReference type="InterPro" id="IPR006379">
    <property type="entry name" value="HAD-SF_hydro_IIB"/>
</dbReference>
<dbReference type="InterPro" id="IPR023214">
    <property type="entry name" value="HAD_sf"/>
</dbReference>
<dbReference type="SUPFAM" id="SSF56784">
    <property type="entry name" value="HAD-like"/>
    <property type="match status" value="1"/>
</dbReference>
<dbReference type="Pfam" id="PF08282">
    <property type="entry name" value="Hydrolase_3"/>
    <property type="match status" value="1"/>
</dbReference>
<evidence type="ECO:0000313" key="3">
    <source>
        <dbReference type="Proteomes" id="UP000007065"/>
    </source>
</evidence>
<dbReference type="RefSeq" id="WP_011949664.1">
    <property type="nucleotide sequence ID" value="NC_009497.1"/>
</dbReference>
<reference evidence="3" key="1">
    <citation type="journal article" date="2007" name="PLoS Genet.">
        <title>Being pathogenic, plastic, and sexual while living with a nearly minimal bacterial genome.</title>
        <authorList>
            <person name="Sirand-Pugnet P."/>
            <person name="Lartigue C."/>
            <person name="Marenda M."/>
            <person name="Jacob D."/>
            <person name="Barre A."/>
            <person name="Barbe V."/>
            <person name="Schenowitz C."/>
            <person name="Mangenot S."/>
            <person name="Couloux A."/>
            <person name="Segurens B."/>
            <person name="de Daruvar A."/>
            <person name="Blanchard A."/>
            <person name="Citti C."/>
        </authorList>
    </citation>
    <scope>NUCLEOTIDE SEQUENCE [LARGE SCALE GENOMIC DNA]</scope>
    <source>
        <strain evidence="3">PG2</strain>
    </source>
</reference>
<dbReference type="Proteomes" id="UP000007065">
    <property type="component" value="Chromosome"/>
</dbReference>
<dbReference type="GO" id="GO:0016791">
    <property type="term" value="F:phosphatase activity"/>
    <property type="evidence" value="ECO:0007669"/>
    <property type="project" value="TreeGrafter"/>
</dbReference>
<dbReference type="GO" id="GO:0005829">
    <property type="term" value="C:cytosol"/>
    <property type="evidence" value="ECO:0007669"/>
    <property type="project" value="TreeGrafter"/>
</dbReference>
<sequence>MDIENNKTYFIDLDGTLFDKKVGDRISHRNLTAMLLVKNFANIVINTGRSYNDKHVMHTMHRLGISDAICSSGAEIYISNVRKYAFFIDTNVLPGIIEFARNNKLMLVIFDQNGESIYTQHAIEKFFIKFFASSKFHIISTFKKLDIMDHINITKIALVVKNKFKAHKILAKFNSLFDQYCNSHLASANYVIEVTSAKTNKGLAVSLYMQEKQINPKDAVHIGDSDSDLTTRAFVGHLVAMKNGTSKLKSAADEIAPKSKNGGIYKYFIERGKKIKGA</sequence>
<dbReference type="NCBIfam" id="TIGR01484">
    <property type="entry name" value="HAD-SF-IIB"/>
    <property type="match status" value="1"/>
</dbReference>
<evidence type="ECO:0000256" key="1">
    <source>
        <dbReference type="ARBA" id="ARBA00001946"/>
    </source>
</evidence>
<comment type="cofactor">
    <cofactor evidence="1">
        <name>Mg(2+)</name>
        <dbReference type="ChEBI" id="CHEBI:18420"/>
    </cofactor>
</comment>
<evidence type="ECO:0000313" key="2">
    <source>
        <dbReference type="EMBL" id="CAL59196.1"/>
    </source>
</evidence>
<dbReference type="HOGENOM" id="CLU_044146_1_3_14"/>
<dbReference type="Gene3D" id="3.30.1240.10">
    <property type="match status" value="1"/>
</dbReference>
<dbReference type="AlphaFoldDB" id="A5IYT7"/>
<dbReference type="GeneID" id="93358235"/>
<protein>
    <submittedName>
        <fullName evidence="2">Uncharacterized protein</fullName>
    </submittedName>
</protein>
<dbReference type="PANTHER" id="PTHR10000:SF8">
    <property type="entry name" value="HAD SUPERFAMILY HYDROLASE-LIKE, TYPE 3"/>
    <property type="match status" value="1"/>
</dbReference>
<dbReference type="InterPro" id="IPR036412">
    <property type="entry name" value="HAD-like_sf"/>
</dbReference>
<dbReference type="STRING" id="347257.MAG4980"/>
<dbReference type="Gene3D" id="3.40.50.1000">
    <property type="entry name" value="HAD superfamily/HAD-like"/>
    <property type="match status" value="1"/>
</dbReference>
<dbReference type="GO" id="GO:0000287">
    <property type="term" value="F:magnesium ion binding"/>
    <property type="evidence" value="ECO:0007669"/>
    <property type="project" value="TreeGrafter"/>
</dbReference>
<dbReference type="KEGG" id="maa:MAG4980"/>
<dbReference type="PANTHER" id="PTHR10000">
    <property type="entry name" value="PHOSPHOSERINE PHOSPHATASE"/>
    <property type="match status" value="1"/>
</dbReference>